<proteinExistence type="predicted"/>
<dbReference type="EMBL" id="DYXB01000045">
    <property type="protein sequence ID" value="HJF09751.1"/>
    <property type="molecule type" value="Genomic_DNA"/>
</dbReference>
<organism evidence="1 2">
    <name type="scientific">Lactobacillus crispatus</name>
    <dbReference type="NCBI Taxonomy" id="47770"/>
    <lineage>
        <taxon>Bacteria</taxon>
        <taxon>Bacillati</taxon>
        <taxon>Bacillota</taxon>
        <taxon>Bacilli</taxon>
        <taxon>Lactobacillales</taxon>
        <taxon>Lactobacillaceae</taxon>
        <taxon>Lactobacillus</taxon>
    </lineage>
</organism>
<comment type="caution">
    <text evidence="1">The sequence shown here is derived from an EMBL/GenBank/DDBJ whole genome shotgun (WGS) entry which is preliminary data.</text>
</comment>
<name>A0A921FGS0_9LACO</name>
<protein>
    <submittedName>
        <fullName evidence="1">Uncharacterized protein</fullName>
    </submittedName>
</protein>
<reference evidence="1" key="2">
    <citation type="submission" date="2021-09" db="EMBL/GenBank/DDBJ databases">
        <authorList>
            <person name="Gilroy R."/>
        </authorList>
    </citation>
    <scope>NUCLEOTIDE SEQUENCE</scope>
    <source>
        <strain evidence="1">CHK194-22301</strain>
    </source>
</reference>
<sequence>MENMLNAIKDMPLKAAYYMGKRDAYRKELADTLSIAKVKTSPVLIGRIKVYYLLADMYDEQFAEEMGWV</sequence>
<accession>A0A921FGS0</accession>
<dbReference type="AlphaFoldDB" id="A0A921FGS0"/>
<dbReference type="Proteomes" id="UP000784793">
    <property type="component" value="Unassembled WGS sequence"/>
</dbReference>
<evidence type="ECO:0000313" key="1">
    <source>
        <dbReference type="EMBL" id="HJF09751.1"/>
    </source>
</evidence>
<gene>
    <name evidence="1" type="ORF">K8V23_02980</name>
</gene>
<reference evidence="1" key="1">
    <citation type="journal article" date="2021" name="PeerJ">
        <title>Extensive microbial diversity within the chicken gut microbiome revealed by metagenomics and culture.</title>
        <authorList>
            <person name="Gilroy R."/>
            <person name="Ravi A."/>
            <person name="Getino M."/>
            <person name="Pursley I."/>
            <person name="Horton D.L."/>
            <person name="Alikhan N.F."/>
            <person name="Baker D."/>
            <person name="Gharbi K."/>
            <person name="Hall N."/>
            <person name="Watson M."/>
            <person name="Adriaenssens E.M."/>
            <person name="Foster-Nyarko E."/>
            <person name="Jarju S."/>
            <person name="Secka A."/>
            <person name="Antonio M."/>
            <person name="Oren A."/>
            <person name="Chaudhuri R.R."/>
            <person name="La Ragione R."/>
            <person name="Hildebrand F."/>
            <person name="Pallen M.J."/>
        </authorList>
    </citation>
    <scope>NUCLEOTIDE SEQUENCE</scope>
    <source>
        <strain evidence="1">CHK194-22301</strain>
    </source>
</reference>
<evidence type="ECO:0000313" key="2">
    <source>
        <dbReference type="Proteomes" id="UP000784793"/>
    </source>
</evidence>